<feature type="transmembrane region" description="Helical" evidence="2">
    <location>
        <begin position="32"/>
        <end position="54"/>
    </location>
</feature>
<keyword evidence="2" id="KW-0812">Transmembrane</keyword>
<evidence type="ECO:0000313" key="3">
    <source>
        <dbReference type="EMBL" id="PKN02966.1"/>
    </source>
</evidence>
<keyword evidence="2" id="KW-1133">Transmembrane helix</keyword>
<keyword evidence="1" id="KW-0175">Coiled coil</keyword>
<sequence>MSRLATNTQKTSKEIAAISEKMKKTRLNLNDLIIPISVAVILLLLSIFVFIPMVNAALDYQEEIKETDQKIEQLNELDRKLSLLDENQLSDDIVLAKSVIPKVLKVSDFIYYVDNLAKEKSLIIRELSAGDMGGRISPSENSGAGVSGPISYQGEYSNVVSFLDEVQSISPYIIRIQNVEVAQSITGQWTISLVVSGYYMADRTGNLNIYKPFKAYTDYRDILDIFEEKAKNL</sequence>
<evidence type="ECO:0000256" key="1">
    <source>
        <dbReference type="SAM" id="Coils"/>
    </source>
</evidence>
<evidence type="ECO:0000256" key="2">
    <source>
        <dbReference type="SAM" id="Phobius"/>
    </source>
</evidence>
<keyword evidence="2" id="KW-0472">Membrane</keyword>
<accession>A0A2N2F484</accession>
<reference evidence="3 4" key="1">
    <citation type="journal article" date="2017" name="ISME J.">
        <title>Potential for microbial H2 and metal transformations associated with novel bacteria and archaea in deep terrestrial subsurface sediments.</title>
        <authorList>
            <person name="Hernsdorf A.W."/>
            <person name="Amano Y."/>
            <person name="Miyakawa K."/>
            <person name="Ise K."/>
            <person name="Suzuki Y."/>
            <person name="Anantharaman K."/>
            <person name="Probst A."/>
            <person name="Burstein D."/>
            <person name="Thomas B.C."/>
            <person name="Banfield J.F."/>
        </authorList>
    </citation>
    <scope>NUCLEOTIDE SEQUENCE [LARGE SCALE GENOMIC DNA]</scope>
    <source>
        <strain evidence="3">HGW-Dojkabacteria-1</strain>
    </source>
</reference>
<dbReference type="InterPro" id="IPR014717">
    <property type="entry name" value="Transl_elong_EF1B/ribsomal_bS6"/>
</dbReference>
<feature type="coiled-coil region" evidence="1">
    <location>
        <begin position="57"/>
        <end position="87"/>
    </location>
</feature>
<proteinExistence type="predicted"/>
<organism evidence="3 4">
    <name type="scientific">Candidatus Dojkabacteria bacterium HGW-Dojkabacteria-1</name>
    <dbReference type="NCBI Taxonomy" id="2013761"/>
    <lineage>
        <taxon>Bacteria</taxon>
        <taxon>Candidatus Dojkabacteria</taxon>
    </lineage>
</organism>
<name>A0A2N2F484_9BACT</name>
<comment type="caution">
    <text evidence="3">The sequence shown here is derived from an EMBL/GenBank/DDBJ whole genome shotgun (WGS) entry which is preliminary data.</text>
</comment>
<dbReference type="Proteomes" id="UP000233417">
    <property type="component" value="Unassembled WGS sequence"/>
</dbReference>
<evidence type="ECO:0000313" key="4">
    <source>
        <dbReference type="Proteomes" id="UP000233417"/>
    </source>
</evidence>
<protein>
    <submittedName>
        <fullName evidence="3">Uncharacterized protein</fullName>
    </submittedName>
</protein>
<dbReference type="EMBL" id="PHAO01000001">
    <property type="protein sequence ID" value="PKN02966.1"/>
    <property type="molecule type" value="Genomic_DNA"/>
</dbReference>
<gene>
    <name evidence="3" type="ORF">CVU76_02990</name>
</gene>
<dbReference type="Gene3D" id="3.30.70.60">
    <property type="match status" value="1"/>
</dbReference>
<dbReference type="AlphaFoldDB" id="A0A2N2F484"/>